<dbReference type="PANTHER" id="PTHR35936:SF25">
    <property type="entry name" value="ABC TRANSPORTER SUBSTRATE-BINDING PROTEIN"/>
    <property type="match status" value="1"/>
</dbReference>
<dbReference type="SUPFAM" id="SSF55785">
    <property type="entry name" value="PYP-like sensor domain (PAS domain)"/>
    <property type="match status" value="2"/>
</dbReference>
<dbReference type="SMART" id="SM00388">
    <property type="entry name" value="HisKA"/>
    <property type="match status" value="1"/>
</dbReference>
<dbReference type="EMBL" id="DTLB01000036">
    <property type="protein sequence ID" value="HFW32466.1"/>
    <property type="molecule type" value="Genomic_DNA"/>
</dbReference>
<keyword evidence="2" id="KW-0472">Membrane</keyword>
<sequence length="592" mass="68347">MVGRFIILAVMLLLIPDSALALKVGVYDNPPMVFMEKGEVKGLFIDILEYVAKKEGWKVEYVYDSFPKLLEKLERGELDLVVDVAYTAERSEKFRFSKETVFMNWGVLVGKQKIYSVLDVDGWKVAGVRNDVYTEELKKLIDAFHVECQIIEIEGDYKDVIDEVIAGRAHAGVVSRIYASLYARNYGLLESVLVFAPVDLRFAGKDDAVLEKIDEHLSAMKSDQSSIYYQSLHRWLRQEVEFIPDWVYRTLAALFAVLLFALIMNAYLGRMVEKRTEEVRREKEFIKAVFNAIQDGIRVLDNSMNVIMVNHAMEKWYGGVVGKKCYEAYHNRSEPCENCPTVEAIKSGEMKSGVVPGPEGSDVKWLELFCYPLVEDGKVKMAVEFVRDITERKRMEDELRKALESYEYLWNSTNDFLYVHDLEGNFKKVNKKALEFFGRVGNRDLTVWDVVPESYHNFVKEMIREIVETRKPTEPFELPVRTENGILAWVEIVSHPVIENGHVVAIHGVARDVTERRKLIEEIGENIRLVSYLVDRIRNPLAAARAFCELNDKLGDKVFERIISNIDRVTELIAELDRVWENLERLRKGLKR</sequence>
<keyword evidence="1" id="KW-0732">Signal</keyword>
<feature type="domain" description="PAC" evidence="3">
    <location>
        <begin position="348"/>
        <end position="401"/>
    </location>
</feature>
<dbReference type="GO" id="GO:0000155">
    <property type="term" value="F:phosphorelay sensor kinase activity"/>
    <property type="evidence" value="ECO:0007669"/>
    <property type="project" value="InterPro"/>
</dbReference>
<feature type="domain" description="PAC" evidence="3">
    <location>
        <begin position="474"/>
        <end position="525"/>
    </location>
</feature>
<comment type="caution">
    <text evidence="4">The sequence shown here is derived from an EMBL/GenBank/DDBJ whole genome shotgun (WGS) entry which is preliminary data.</text>
</comment>
<keyword evidence="2" id="KW-0812">Transmembrane</keyword>
<dbReference type="PROSITE" id="PS50113">
    <property type="entry name" value="PAC"/>
    <property type="match status" value="2"/>
</dbReference>
<accession>A0A7C3RHS4</accession>
<evidence type="ECO:0000313" key="4">
    <source>
        <dbReference type="EMBL" id="HFW32466.1"/>
    </source>
</evidence>
<protein>
    <submittedName>
        <fullName evidence="4">Transporter substrate-binding domain-containing protein</fullName>
    </submittedName>
</protein>
<dbReference type="InterPro" id="IPR001638">
    <property type="entry name" value="Solute-binding_3/MltF_N"/>
</dbReference>
<evidence type="ECO:0000256" key="1">
    <source>
        <dbReference type="ARBA" id="ARBA00022729"/>
    </source>
</evidence>
<reference evidence="4" key="1">
    <citation type="journal article" date="2020" name="mSystems">
        <title>Genome- and Community-Level Interaction Insights into Carbon Utilization and Element Cycling Functions of Hydrothermarchaeota in Hydrothermal Sediment.</title>
        <authorList>
            <person name="Zhou Z."/>
            <person name="Liu Y."/>
            <person name="Xu W."/>
            <person name="Pan J."/>
            <person name="Luo Z.H."/>
            <person name="Li M."/>
        </authorList>
    </citation>
    <scope>NUCLEOTIDE SEQUENCE [LARGE SCALE GENOMIC DNA]</scope>
    <source>
        <strain evidence="4">SpSt-87</strain>
    </source>
</reference>
<dbReference type="NCBIfam" id="TIGR00229">
    <property type="entry name" value="sensory_box"/>
    <property type="match status" value="2"/>
</dbReference>
<evidence type="ECO:0000256" key="2">
    <source>
        <dbReference type="SAM" id="Phobius"/>
    </source>
</evidence>
<proteinExistence type="predicted"/>
<evidence type="ECO:0000259" key="3">
    <source>
        <dbReference type="PROSITE" id="PS50113"/>
    </source>
</evidence>
<dbReference type="InterPro" id="IPR003661">
    <property type="entry name" value="HisK_dim/P_dom"/>
</dbReference>
<dbReference type="SMART" id="SM00091">
    <property type="entry name" value="PAS"/>
    <property type="match status" value="2"/>
</dbReference>
<dbReference type="SMART" id="SM00062">
    <property type="entry name" value="PBPb"/>
    <property type="match status" value="1"/>
</dbReference>
<dbReference type="CDD" id="cd00130">
    <property type="entry name" value="PAS"/>
    <property type="match status" value="1"/>
</dbReference>
<dbReference type="InterPro" id="IPR000700">
    <property type="entry name" value="PAS-assoc_C"/>
</dbReference>
<name>A0A7C3RHS4_ARCFL</name>
<dbReference type="Pfam" id="PF08448">
    <property type="entry name" value="PAS_4"/>
    <property type="match status" value="2"/>
</dbReference>
<dbReference type="InterPro" id="IPR000014">
    <property type="entry name" value="PAS"/>
</dbReference>
<dbReference type="Pfam" id="PF00512">
    <property type="entry name" value="HisKA"/>
    <property type="match status" value="1"/>
</dbReference>
<dbReference type="AlphaFoldDB" id="A0A7C3RHS4"/>
<dbReference type="PANTHER" id="PTHR35936">
    <property type="entry name" value="MEMBRANE-BOUND LYTIC MUREIN TRANSGLYCOSYLASE F"/>
    <property type="match status" value="1"/>
</dbReference>
<dbReference type="InterPro" id="IPR013656">
    <property type="entry name" value="PAS_4"/>
</dbReference>
<feature type="transmembrane region" description="Helical" evidence="2">
    <location>
        <begin position="246"/>
        <end position="268"/>
    </location>
</feature>
<dbReference type="Gene3D" id="3.40.190.10">
    <property type="entry name" value="Periplasmic binding protein-like II"/>
    <property type="match status" value="2"/>
</dbReference>
<keyword evidence="2" id="KW-1133">Transmembrane helix</keyword>
<dbReference type="Pfam" id="PF00497">
    <property type="entry name" value="SBP_bac_3"/>
    <property type="match status" value="1"/>
</dbReference>
<gene>
    <name evidence="4" type="ORF">ENW66_05885</name>
</gene>
<organism evidence="4">
    <name type="scientific">Archaeoglobus fulgidus</name>
    <dbReference type="NCBI Taxonomy" id="2234"/>
    <lineage>
        <taxon>Archaea</taxon>
        <taxon>Methanobacteriati</taxon>
        <taxon>Methanobacteriota</taxon>
        <taxon>Archaeoglobi</taxon>
        <taxon>Archaeoglobales</taxon>
        <taxon>Archaeoglobaceae</taxon>
        <taxon>Archaeoglobus</taxon>
    </lineage>
</organism>
<dbReference type="Gene3D" id="3.30.450.20">
    <property type="entry name" value="PAS domain"/>
    <property type="match status" value="2"/>
</dbReference>
<dbReference type="CDD" id="cd00082">
    <property type="entry name" value="HisKA"/>
    <property type="match status" value="1"/>
</dbReference>
<dbReference type="InterPro" id="IPR035965">
    <property type="entry name" value="PAS-like_dom_sf"/>
</dbReference>
<dbReference type="SUPFAM" id="SSF53850">
    <property type="entry name" value="Periplasmic binding protein-like II"/>
    <property type="match status" value="1"/>
</dbReference>